<protein>
    <submittedName>
        <fullName evidence="6">AcrR family transcriptional regulator</fullName>
    </submittedName>
</protein>
<evidence type="ECO:0000256" key="1">
    <source>
        <dbReference type="ARBA" id="ARBA00023015"/>
    </source>
</evidence>
<evidence type="ECO:0000313" key="7">
    <source>
        <dbReference type="Proteomes" id="UP000541033"/>
    </source>
</evidence>
<dbReference type="GO" id="GO:0003700">
    <property type="term" value="F:DNA-binding transcription factor activity"/>
    <property type="evidence" value="ECO:0007669"/>
    <property type="project" value="TreeGrafter"/>
</dbReference>
<dbReference type="Gene3D" id="1.10.357.10">
    <property type="entry name" value="Tetracycline Repressor, domain 2"/>
    <property type="match status" value="1"/>
</dbReference>
<dbReference type="InterPro" id="IPR036271">
    <property type="entry name" value="Tet_transcr_reg_TetR-rel_C_sf"/>
</dbReference>
<evidence type="ECO:0000256" key="4">
    <source>
        <dbReference type="PROSITE-ProRule" id="PRU00335"/>
    </source>
</evidence>
<name>A0A7X5R1R4_9MICO</name>
<feature type="domain" description="HTH tetR-type" evidence="5">
    <location>
        <begin position="5"/>
        <end position="65"/>
    </location>
</feature>
<evidence type="ECO:0000256" key="2">
    <source>
        <dbReference type="ARBA" id="ARBA00023125"/>
    </source>
</evidence>
<feature type="DNA-binding region" description="H-T-H motif" evidence="4">
    <location>
        <begin position="28"/>
        <end position="47"/>
    </location>
</feature>
<evidence type="ECO:0000313" key="6">
    <source>
        <dbReference type="EMBL" id="NIH54001.1"/>
    </source>
</evidence>
<accession>A0A7X5R1R4</accession>
<comment type="caution">
    <text evidence="6">The sequence shown here is derived from an EMBL/GenBank/DDBJ whole genome shotgun (WGS) entry which is preliminary data.</text>
</comment>
<dbReference type="GO" id="GO:0000976">
    <property type="term" value="F:transcription cis-regulatory region binding"/>
    <property type="evidence" value="ECO:0007669"/>
    <property type="project" value="TreeGrafter"/>
</dbReference>
<keyword evidence="1" id="KW-0805">Transcription regulation</keyword>
<keyword evidence="2 4" id="KW-0238">DNA-binding</keyword>
<dbReference type="PRINTS" id="PR00455">
    <property type="entry name" value="HTHTETR"/>
</dbReference>
<dbReference type="RefSeq" id="WP_167150066.1">
    <property type="nucleotide sequence ID" value="NZ_JAAMOX010000001.1"/>
</dbReference>
<dbReference type="AlphaFoldDB" id="A0A7X5R1R4"/>
<organism evidence="6 7">
    <name type="scientific">Lysinibacter cavernae</name>
    <dbReference type="NCBI Taxonomy" id="1640652"/>
    <lineage>
        <taxon>Bacteria</taxon>
        <taxon>Bacillati</taxon>
        <taxon>Actinomycetota</taxon>
        <taxon>Actinomycetes</taxon>
        <taxon>Micrococcales</taxon>
        <taxon>Microbacteriaceae</taxon>
        <taxon>Lysinibacter</taxon>
    </lineage>
</organism>
<dbReference type="PANTHER" id="PTHR30055">
    <property type="entry name" value="HTH-TYPE TRANSCRIPTIONAL REGULATOR RUTR"/>
    <property type="match status" value="1"/>
</dbReference>
<dbReference type="InterPro" id="IPR001647">
    <property type="entry name" value="HTH_TetR"/>
</dbReference>
<keyword evidence="7" id="KW-1185">Reference proteome</keyword>
<dbReference type="EMBL" id="JAAMOX010000001">
    <property type="protein sequence ID" value="NIH54001.1"/>
    <property type="molecule type" value="Genomic_DNA"/>
</dbReference>
<dbReference type="InterPro" id="IPR050109">
    <property type="entry name" value="HTH-type_TetR-like_transc_reg"/>
</dbReference>
<dbReference type="Pfam" id="PF00440">
    <property type="entry name" value="TetR_N"/>
    <property type="match status" value="1"/>
</dbReference>
<sequence length="190" mass="20090">MARSTGTKRAILDAALELAASRGITGTTMDEVAERAGVAKGSLYYNFSSKDKLFEALLNDGAHLLAERLNEAKGELRGWDAMRAIIAALLDSIQGNVPLAKLIAGEVFRTDRPWAESVNGFRQQAVGVFAAAIAEEQPKGADSGLQSLMASSVFGSVLSAGLEWLLFQPERSRDEVVEAVIASHSGALAG</sequence>
<dbReference type="SUPFAM" id="SSF46689">
    <property type="entry name" value="Homeodomain-like"/>
    <property type="match status" value="1"/>
</dbReference>
<reference evidence="6 7" key="1">
    <citation type="submission" date="2020-02" db="EMBL/GenBank/DDBJ databases">
        <title>Sequencing the genomes of 1000 actinobacteria strains.</title>
        <authorList>
            <person name="Klenk H.-P."/>
        </authorList>
    </citation>
    <scope>NUCLEOTIDE SEQUENCE [LARGE SCALE GENOMIC DNA]</scope>
    <source>
        <strain evidence="6 7">DSM 27960</strain>
    </source>
</reference>
<keyword evidence="3" id="KW-0804">Transcription</keyword>
<gene>
    <name evidence="6" type="ORF">FHX76_001869</name>
</gene>
<evidence type="ECO:0000256" key="3">
    <source>
        <dbReference type="ARBA" id="ARBA00023163"/>
    </source>
</evidence>
<dbReference type="InterPro" id="IPR009057">
    <property type="entry name" value="Homeodomain-like_sf"/>
</dbReference>
<evidence type="ECO:0000259" key="5">
    <source>
        <dbReference type="PROSITE" id="PS50977"/>
    </source>
</evidence>
<dbReference type="PANTHER" id="PTHR30055:SF238">
    <property type="entry name" value="MYCOFACTOCIN BIOSYNTHESIS TRANSCRIPTIONAL REGULATOR MFTR-RELATED"/>
    <property type="match status" value="1"/>
</dbReference>
<proteinExistence type="predicted"/>
<dbReference type="PROSITE" id="PS50977">
    <property type="entry name" value="HTH_TETR_2"/>
    <property type="match status" value="1"/>
</dbReference>
<dbReference type="Gene3D" id="1.10.10.60">
    <property type="entry name" value="Homeodomain-like"/>
    <property type="match status" value="1"/>
</dbReference>
<dbReference type="SUPFAM" id="SSF48498">
    <property type="entry name" value="Tetracyclin repressor-like, C-terminal domain"/>
    <property type="match status" value="1"/>
</dbReference>
<dbReference type="Proteomes" id="UP000541033">
    <property type="component" value="Unassembled WGS sequence"/>
</dbReference>